<dbReference type="EMBL" id="KK117095">
    <property type="protein sequence ID" value="KFM69524.1"/>
    <property type="molecule type" value="Genomic_DNA"/>
</dbReference>
<accession>A0A087TWN5</accession>
<evidence type="ECO:0000313" key="1">
    <source>
        <dbReference type="EMBL" id="KFM69524.1"/>
    </source>
</evidence>
<name>A0A087TWN5_STEMI</name>
<dbReference type="AlphaFoldDB" id="A0A087TWN5"/>
<organism evidence="1 2">
    <name type="scientific">Stegodyphus mimosarum</name>
    <name type="common">African social velvet spider</name>
    <dbReference type="NCBI Taxonomy" id="407821"/>
    <lineage>
        <taxon>Eukaryota</taxon>
        <taxon>Metazoa</taxon>
        <taxon>Ecdysozoa</taxon>
        <taxon>Arthropoda</taxon>
        <taxon>Chelicerata</taxon>
        <taxon>Arachnida</taxon>
        <taxon>Araneae</taxon>
        <taxon>Araneomorphae</taxon>
        <taxon>Entelegynae</taxon>
        <taxon>Eresoidea</taxon>
        <taxon>Eresidae</taxon>
        <taxon>Stegodyphus</taxon>
    </lineage>
</organism>
<gene>
    <name evidence="1" type="ORF">X975_10798</name>
</gene>
<sequence length="301" mass="34831">MSYLKTEEPENMAEEAQSEGLKNRIISKLAIRFEELSFDSNFYETAKAHLKIVADYFENHAYNNHDNIGHKDIKFIVAKFFWLKHTMFPRNEKFMLEDDPLVPVIYLKNNCLKEARKKAFTSVLTYSDILYLQVCVVMLDEYELQLISFIPVKSKLKIKLDDLELCAYLCKTPDEMAVLGGELKKYDLIRAIPSRVDEQEKKCYVTVVSGTRVALGRVSKKDAFVPDILSERNCSSYEEAFDIIAPFKYPNIKLMKRLVSANGIDPHTWNSYSQQWNEKLYSLDSHGDACLSEAELWTSID</sequence>
<keyword evidence="2" id="KW-1185">Reference proteome</keyword>
<dbReference type="Proteomes" id="UP000054359">
    <property type="component" value="Unassembled WGS sequence"/>
</dbReference>
<evidence type="ECO:0000313" key="2">
    <source>
        <dbReference type="Proteomes" id="UP000054359"/>
    </source>
</evidence>
<protein>
    <submittedName>
        <fullName evidence="1">Uncharacterized protein</fullName>
    </submittedName>
</protein>
<proteinExistence type="predicted"/>
<feature type="non-terminal residue" evidence="1">
    <location>
        <position position="301"/>
    </location>
</feature>
<reference evidence="1 2" key="1">
    <citation type="submission" date="2013-11" db="EMBL/GenBank/DDBJ databases">
        <title>Genome sequencing of Stegodyphus mimosarum.</title>
        <authorList>
            <person name="Bechsgaard J."/>
        </authorList>
    </citation>
    <scope>NUCLEOTIDE SEQUENCE [LARGE SCALE GENOMIC DNA]</scope>
</reference>
<dbReference type="OrthoDB" id="10364282at2759"/>